<dbReference type="InterPro" id="IPR002730">
    <property type="entry name" value="Rpp29/RNP1"/>
</dbReference>
<evidence type="ECO:0000256" key="6">
    <source>
        <dbReference type="ARBA" id="ARBA00022759"/>
    </source>
</evidence>
<dbReference type="OrthoDB" id="124041at2759"/>
<dbReference type="GO" id="GO:0001682">
    <property type="term" value="P:tRNA 5'-leader removal"/>
    <property type="evidence" value="ECO:0007669"/>
    <property type="project" value="InterPro"/>
</dbReference>
<dbReference type="SMART" id="SM00538">
    <property type="entry name" value="POP4"/>
    <property type="match status" value="1"/>
</dbReference>
<evidence type="ECO:0000256" key="1">
    <source>
        <dbReference type="ARBA" id="ARBA00004123"/>
    </source>
</evidence>
<evidence type="ECO:0000256" key="4">
    <source>
        <dbReference type="ARBA" id="ARBA00022694"/>
    </source>
</evidence>
<dbReference type="Pfam" id="PF01868">
    <property type="entry name" value="RNase_P-MRP_p29"/>
    <property type="match status" value="1"/>
</dbReference>
<evidence type="ECO:0000256" key="7">
    <source>
        <dbReference type="ARBA" id="ARBA00022801"/>
    </source>
</evidence>
<dbReference type="GO" id="GO:0033204">
    <property type="term" value="F:ribonuclease P RNA binding"/>
    <property type="evidence" value="ECO:0007669"/>
    <property type="project" value="InterPro"/>
</dbReference>
<name>A0A3N4J155_ASCIM</name>
<dbReference type="PANTHER" id="PTHR13348:SF0">
    <property type="entry name" value="RIBONUCLEASE P PROTEIN SUBUNIT P29"/>
    <property type="match status" value="1"/>
</dbReference>
<comment type="similarity">
    <text evidence="2">Belongs to the eukaryotic/archaeal RNase P protein component 1 family.</text>
</comment>
<dbReference type="AlphaFoldDB" id="A0A3N4J155"/>
<dbReference type="GO" id="GO:0005634">
    <property type="term" value="C:nucleus"/>
    <property type="evidence" value="ECO:0007669"/>
    <property type="project" value="UniProtKB-SubCell"/>
</dbReference>
<reference evidence="9 10" key="1">
    <citation type="journal article" date="2018" name="Nat. Ecol. Evol.">
        <title>Pezizomycetes genomes reveal the molecular basis of ectomycorrhizal truffle lifestyle.</title>
        <authorList>
            <person name="Murat C."/>
            <person name="Payen T."/>
            <person name="Noel B."/>
            <person name="Kuo A."/>
            <person name="Morin E."/>
            <person name="Chen J."/>
            <person name="Kohler A."/>
            <person name="Krizsan K."/>
            <person name="Balestrini R."/>
            <person name="Da Silva C."/>
            <person name="Montanini B."/>
            <person name="Hainaut M."/>
            <person name="Levati E."/>
            <person name="Barry K.W."/>
            <person name="Belfiori B."/>
            <person name="Cichocki N."/>
            <person name="Clum A."/>
            <person name="Dockter R.B."/>
            <person name="Fauchery L."/>
            <person name="Guy J."/>
            <person name="Iotti M."/>
            <person name="Le Tacon F."/>
            <person name="Lindquist E.A."/>
            <person name="Lipzen A."/>
            <person name="Malagnac F."/>
            <person name="Mello A."/>
            <person name="Molinier V."/>
            <person name="Miyauchi S."/>
            <person name="Poulain J."/>
            <person name="Riccioni C."/>
            <person name="Rubini A."/>
            <person name="Sitrit Y."/>
            <person name="Splivallo R."/>
            <person name="Traeger S."/>
            <person name="Wang M."/>
            <person name="Zifcakova L."/>
            <person name="Wipf D."/>
            <person name="Zambonelli A."/>
            <person name="Paolocci F."/>
            <person name="Nowrousian M."/>
            <person name="Ottonello S."/>
            <person name="Baldrian P."/>
            <person name="Spatafora J.W."/>
            <person name="Henrissat B."/>
            <person name="Nagy L.G."/>
            <person name="Aury J.M."/>
            <person name="Wincker P."/>
            <person name="Grigoriev I.V."/>
            <person name="Bonfante P."/>
            <person name="Martin F.M."/>
        </authorList>
    </citation>
    <scope>NUCLEOTIDE SEQUENCE [LARGE SCALE GENOMIC DNA]</scope>
    <source>
        <strain evidence="9 10">RN42</strain>
    </source>
</reference>
<gene>
    <name evidence="9" type="ORF">BJ508DRAFT_410403</name>
</gene>
<feature type="region of interest" description="Disordered" evidence="8">
    <location>
        <begin position="44"/>
        <end position="81"/>
    </location>
</feature>
<dbReference type="InterPro" id="IPR036980">
    <property type="entry name" value="RNase_P/MRP_Rpp29_sf"/>
</dbReference>
<dbReference type="InterPro" id="IPR023534">
    <property type="entry name" value="Rof/RNase_P-like"/>
</dbReference>
<dbReference type="Gene3D" id="2.30.30.210">
    <property type="entry name" value="Ribonuclease P/MRP, subunit p29"/>
    <property type="match status" value="1"/>
</dbReference>
<evidence type="ECO:0000313" key="10">
    <source>
        <dbReference type="Proteomes" id="UP000275078"/>
    </source>
</evidence>
<accession>A0A3N4J155</accession>
<proteinExistence type="inferred from homology"/>
<dbReference type="GO" id="GO:0004519">
    <property type="term" value="F:endonuclease activity"/>
    <property type="evidence" value="ECO:0007669"/>
    <property type="project" value="UniProtKB-KW"/>
</dbReference>
<dbReference type="GO" id="GO:0000172">
    <property type="term" value="C:ribonuclease MRP complex"/>
    <property type="evidence" value="ECO:0007669"/>
    <property type="project" value="InterPro"/>
</dbReference>
<evidence type="ECO:0000256" key="2">
    <source>
        <dbReference type="ARBA" id="ARBA00006181"/>
    </source>
</evidence>
<keyword evidence="10" id="KW-1185">Reference proteome</keyword>
<protein>
    <submittedName>
        <fullName evidence="9">Uncharacterized protein</fullName>
    </submittedName>
</protein>
<organism evidence="9 10">
    <name type="scientific">Ascobolus immersus RN42</name>
    <dbReference type="NCBI Taxonomy" id="1160509"/>
    <lineage>
        <taxon>Eukaryota</taxon>
        <taxon>Fungi</taxon>
        <taxon>Dikarya</taxon>
        <taxon>Ascomycota</taxon>
        <taxon>Pezizomycotina</taxon>
        <taxon>Pezizomycetes</taxon>
        <taxon>Pezizales</taxon>
        <taxon>Ascobolaceae</taxon>
        <taxon>Ascobolus</taxon>
    </lineage>
</organism>
<evidence type="ECO:0000256" key="5">
    <source>
        <dbReference type="ARBA" id="ARBA00022722"/>
    </source>
</evidence>
<keyword evidence="7" id="KW-0378">Hydrolase</keyword>
<evidence type="ECO:0000256" key="8">
    <source>
        <dbReference type="SAM" id="MobiDB-lite"/>
    </source>
</evidence>
<dbReference type="Proteomes" id="UP000275078">
    <property type="component" value="Unassembled WGS sequence"/>
</dbReference>
<dbReference type="InterPro" id="IPR023538">
    <property type="entry name" value="RNP1"/>
</dbReference>
<dbReference type="SUPFAM" id="SSF101744">
    <property type="entry name" value="Rof/RNase P subunit-like"/>
    <property type="match status" value="1"/>
</dbReference>
<dbReference type="GO" id="GO:0030677">
    <property type="term" value="C:ribonuclease P complex"/>
    <property type="evidence" value="ECO:0007669"/>
    <property type="project" value="InterPro"/>
</dbReference>
<sequence length="247" mass="27524">MSTSTSAPQHEAQLTAILSKSHAPDTVTDIITYLADKPVPIDVTGRDTLPSKPLDERARRRIERNAKKTRSKKPQPLTAKQKRKLGLLALPKEKEASKYSLYAPLRDLWQGYARELLFGRNDGWKSLEDAKNETKISANNRNQELTSRVASMEFCGADVEVVRCKSPERVGIAGTIVREGRGGFWICRKSDGWAVVPKEGTAFRITINPPDGLDGAKPMSFDILGDGMIIRPAERANRKFKPRVVLE</sequence>
<evidence type="ECO:0000256" key="3">
    <source>
        <dbReference type="ARBA" id="ARBA00022490"/>
    </source>
</evidence>
<keyword evidence="5" id="KW-0540">Nuclease</keyword>
<keyword evidence="4" id="KW-0819">tRNA processing</keyword>
<keyword evidence="6" id="KW-0255">Endonuclease</keyword>
<feature type="compositionally biased region" description="Basic and acidic residues" evidence="8">
    <location>
        <begin position="53"/>
        <end position="66"/>
    </location>
</feature>
<evidence type="ECO:0000313" key="9">
    <source>
        <dbReference type="EMBL" id="RPA87654.1"/>
    </source>
</evidence>
<dbReference type="EMBL" id="ML119646">
    <property type="protein sequence ID" value="RPA87654.1"/>
    <property type="molecule type" value="Genomic_DNA"/>
</dbReference>
<dbReference type="GO" id="GO:0006364">
    <property type="term" value="P:rRNA processing"/>
    <property type="evidence" value="ECO:0007669"/>
    <property type="project" value="TreeGrafter"/>
</dbReference>
<dbReference type="GO" id="GO:0016787">
    <property type="term" value="F:hydrolase activity"/>
    <property type="evidence" value="ECO:0007669"/>
    <property type="project" value="UniProtKB-KW"/>
</dbReference>
<dbReference type="STRING" id="1160509.A0A3N4J155"/>
<keyword evidence="3" id="KW-0963">Cytoplasm</keyword>
<dbReference type="InterPro" id="IPR016848">
    <property type="entry name" value="RNase_P/MRP_Rpp29-subunit"/>
</dbReference>
<dbReference type="PANTHER" id="PTHR13348">
    <property type="entry name" value="RIBONUCLEASE P SUBUNIT P29"/>
    <property type="match status" value="1"/>
</dbReference>
<comment type="subcellular location">
    <subcellularLocation>
        <location evidence="1">Nucleus</location>
    </subcellularLocation>
</comment>
<dbReference type="HAMAP" id="MF_00754">
    <property type="entry name" value="RNase_P_1"/>
    <property type="match status" value="1"/>
</dbReference>